<comment type="PTM">
    <text evidence="8">Binds 2 heme groups per subunit.</text>
</comment>
<dbReference type="GO" id="GO:0009055">
    <property type="term" value="F:electron transfer activity"/>
    <property type="evidence" value="ECO:0007669"/>
    <property type="project" value="InterPro"/>
</dbReference>
<evidence type="ECO:0000313" key="13">
    <source>
        <dbReference type="Proteomes" id="UP000029843"/>
    </source>
</evidence>
<evidence type="ECO:0000256" key="3">
    <source>
        <dbReference type="ARBA" id="ARBA00022723"/>
    </source>
</evidence>
<feature type="binding site" description="covalent" evidence="8">
    <location>
        <position position="220"/>
    </location>
    <ligand>
        <name>heme c</name>
        <dbReference type="ChEBI" id="CHEBI:61717"/>
        <label>2</label>
    </ligand>
</feature>
<evidence type="ECO:0000256" key="2">
    <source>
        <dbReference type="ARBA" id="ARBA00022617"/>
    </source>
</evidence>
<dbReference type="PIRSF" id="PIRSF000294">
    <property type="entry name" value="Cytochrome-c_peroxidase"/>
    <property type="match status" value="1"/>
</dbReference>
<proteinExistence type="predicted"/>
<dbReference type="Gene3D" id="1.10.760.10">
    <property type="entry name" value="Cytochrome c-like domain"/>
    <property type="match status" value="2"/>
</dbReference>
<dbReference type="InterPro" id="IPR051395">
    <property type="entry name" value="Cytochrome_c_Peroxidase/MauG"/>
</dbReference>
<keyword evidence="2 8" id="KW-0349">Heme</keyword>
<dbReference type="OrthoDB" id="9805202at2"/>
<dbReference type="GO" id="GO:0004130">
    <property type="term" value="F:cytochrome-c peroxidase activity"/>
    <property type="evidence" value="ECO:0007669"/>
    <property type="project" value="UniProtKB-EC"/>
</dbReference>
<feature type="domain" description="Cytochrome c" evidence="11">
    <location>
        <begin position="51"/>
        <end position="184"/>
    </location>
</feature>
<comment type="caution">
    <text evidence="12">The sequence shown here is derived from an EMBL/GenBank/DDBJ whole genome shotgun (WGS) entry which is preliminary data.</text>
</comment>
<dbReference type="InterPro" id="IPR036909">
    <property type="entry name" value="Cyt_c-like_dom_sf"/>
</dbReference>
<dbReference type="GO" id="GO:0020037">
    <property type="term" value="F:heme binding"/>
    <property type="evidence" value="ECO:0007669"/>
    <property type="project" value="InterPro"/>
</dbReference>
<dbReference type="PROSITE" id="PS51007">
    <property type="entry name" value="CYTC"/>
    <property type="match status" value="2"/>
</dbReference>
<gene>
    <name evidence="12" type="ORF">ND2E_3382</name>
</gene>
<comment type="cofactor">
    <cofactor evidence="8">
        <name>heme</name>
        <dbReference type="ChEBI" id="CHEBI:30413"/>
    </cofactor>
    <text evidence="8">Binds 2 heme groups.</text>
</comment>
<evidence type="ECO:0000259" key="11">
    <source>
        <dbReference type="PROSITE" id="PS51007"/>
    </source>
</evidence>
<feature type="binding site" description="axial binding residue" evidence="9">
    <location>
        <position position="224"/>
    </location>
    <ligand>
        <name>heme c</name>
        <dbReference type="ChEBI" id="CHEBI:61717"/>
        <label>2</label>
    </ligand>
    <ligandPart>
        <name>Fe</name>
        <dbReference type="ChEBI" id="CHEBI:18248"/>
    </ligandPart>
</feature>
<evidence type="ECO:0000256" key="1">
    <source>
        <dbReference type="ARBA" id="ARBA00004418"/>
    </source>
</evidence>
<dbReference type="GO" id="GO:0042597">
    <property type="term" value="C:periplasmic space"/>
    <property type="evidence" value="ECO:0007669"/>
    <property type="project" value="UniProtKB-SubCell"/>
</dbReference>
<evidence type="ECO:0000256" key="8">
    <source>
        <dbReference type="PIRSR" id="PIRSR000294-1"/>
    </source>
</evidence>
<feature type="binding site" description="covalent" evidence="8">
    <location>
        <position position="76"/>
    </location>
    <ligand>
        <name>heme c</name>
        <dbReference type="ChEBI" id="CHEBI:61717"/>
        <label>1</label>
    </ligand>
</feature>
<keyword evidence="6 12" id="KW-0560">Oxidoreductase</keyword>
<keyword evidence="12" id="KW-0575">Peroxidase</keyword>
<dbReference type="AlphaFoldDB" id="A0A099KNN2"/>
<evidence type="ECO:0000256" key="6">
    <source>
        <dbReference type="ARBA" id="ARBA00023002"/>
    </source>
</evidence>
<dbReference type="EMBL" id="JQED01000029">
    <property type="protein sequence ID" value="KGJ91517.1"/>
    <property type="molecule type" value="Genomic_DNA"/>
</dbReference>
<keyword evidence="7 9" id="KW-0408">Iron</keyword>
<feature type="chain" id="PRO_5001957452" evidence="10">
    <location>
        <begin position="26"/>
        <end position="329"/>
    </location>
</feature>
<dbReference type="EC" id="1.11.1.5" evidence="12"/>
<evidence type="ECO:0000256" key="7">
    <source>
        <dbReference type="ARBA" id="ARBA00023004"/>
    </source>
</evidence>
<dbReference type="GO" id="GO:0046872">
    <property type="term" value="F:metal ion binding"/>
    <property type="evidence" value="ECO:0007669"/>
    <property type="project" value="UniProtKB-KW"/>
</dbReference>
<evidence type="ECO:0000313" key="12">
    <source>
        <dbReference type="EMBL" id="KGJ91517.1"/>
    </source>
</evidence>
<feature type="binding site" description="covalent" evidence="8">
    <location>
        <position position="73"/>
    </location>
    <ligand>
        <name>heme c</name>
        <dbReference type="ChEBI" id="CHEBI:61717"/>
        <label>1</label>
    </ligand>
</feature>
<feature type="binding site" description="axial binding residue" evidence="9">
    <location>
        <position position="77"/>
    </location>
    <ligand>
        <name>heme c</name>
        <dbReference type="ChEBI" id="CHEBI:61717"/>
        <label>1</label>
    </ligand>
    <ligandPart>
        <name>Fe</name>
        <dbReference type="ChEBI" id="CHEBI:18248"/>
    </ligandPart>
</feature>
<reference evidence="12 13" key="1">
    <citation type="submission" date="2014-08" db="EMBL/GenBank/DDBJ databases">
        <title>Genomic and Phenotypic Diversity of Colwellia psychrerythraea strains from Disparate Marine Basins.</title>
        <authorList>
            <person name="Techtmann S.M."/>
            <person name="Stelling S.C."/>
            <person name="Utturkar S.M."/>
            <person name="Alshibli N."/>
            <person name="Harris A."/>
            <person name="Brown S.D."/>
            <person name="Hazen T.C."/>
        </authorList>
    </citation>
    <scope>NUCLEOTIDE SEQUENCE [LARGE SCALE GENOMIC DNA]</scope>
    <source>
        <strain evidence="12 13">ND2E</strain>
    </source>
</reference>
<feature type="binding site" description="covalent" evidence="8">
    <location>
        <position position="223"/>
    </location>
    <ligand>
        <name>heme c</name>
        <dbReference type="ChEBI" id="CHEBI:61717"/>
        <label>2</label>
    </ligand>
</feature>
<dbReference type="PANTHER" id="PTHR30600:SF7">
    <property type="entry name" value="CYTOCHROME C PEROXIDASE-RELATED"/>
    <property type="match status" value="1"/>
</dbReference>
<sequence length="329" mass="36358">MTKHFAFTILPLLYFVGLSQSYTHASTHEIALSFFEPLPAVMQGAEQDSAVLIELGKKLYFETALSINHSQSCNSCHNLNNGAAGVDHLPVSIGALASIGDRNAPTTWNAGLHVAQFWDGRVKTLTQQAKLPIFNAKEMAMTSESQVIERLYNQGYLAAFKRAFSKQLLPINIENIAHALAAFQRTLISKDRFDDYLTGDKGAINQSEKEGLRVFIEKGCVACHNGALLGGQLFMKMGIVHPYPNKKDKGKAQVTGNPADNYFFKVPSLRNILNTAPYFHDGAASTIEQAIEDTAWHQLGIKLNTQEVKAIKAFFNTLNNQKVAFPEQR</sequence>
<name>A0A099KNN2_COLPS</name>
<evidence type="ECO:0000256" key="9">
    <source>
        <dbReference type="PIRSR" id="PIRSR000294-2"/>
    </source>
</evidence>
<dbReference type="PATRIC" id="fig|28229.4.peg.2436"/>
<evidence type="ECO:0000256" key="10">
    <source>
        <dbReference type="SAM" id="SignalP"/>
    </source>
</evidence>
<evidence type="ECO:0000256" key="5">
    <source>
        <dbReference type="ARBA" id="ARBA00022764"/>
    </source>
</evidence>
<dbReference type="PANTHER" id="PTHR30600">
    <property type="entry name" value="CYTOCHROME C PEROXIDASE-RELATED"/>
    <property type="match status" value="1"/>
</dbReference>
<dbReference type="InterPro" id="IPR009056">
    <property type="entry name" value="Cyt_c-like_dom"/>
</dbReference>
<organism evidence="12 13">
    <name type="scientific">Colwellia psychrerythraea</name>
    <name type="common">Vibrio psychroerythus</name>
    <dbReference type="NCBI Taxonomy" id="28229"/>
    <lineage>
        <taxon>Bacteria</taxon>
        <taxon>Pseudomonadati</taxon>
        <taxon>Pseudomonadota</taxon>
        <taxon>Gammaproteobacteria</taxon>
        <taxon>Alteromonadales</taxon>
        <taxon>Colwelliaceae</taxon>
        <taxon>Colwellia</taxon>
    </lineage>
</organism>
<evidence type="ECO:0000256" key="4">
    <source>
        <dbReference type="ARBA" id="ARBA00022729"/>
    </source>
</evidence>
<dbReference type="InterPro" id="IPR004852">
    <property type="entry name" value="Di-haem_cyt_c_peroxidsae"/>
</dbReference>
<dbReference type="RefSeq" id="WP_033094113.1">
    <property type="nucleotide sequence ID" value="NZ_JQED01000029.1"/>
</dbReference>
<keyword evidence="5" id="KW-0574">Periplasm</keyword>
<feature type="domain" description="Cytochrome c" evidence="11">
    <location>
        <begin position="206"/>
        <end position="319"/>
    </location>
</feature>
<keyword evidence="4 10" id="KW-0732">Signal</keyword>
<comment type="subcellular location">
    <subcellularLocation>
        <location evidence="1">Periplasm</location>
    </subcellularLocation>
</comment>
<accession>A0A099KNN2</accession>
<dbReference type="InterPro" id="IPR026259">
    <property type="entry name" value="MauG/Cytc_peroxidase"/>
</dbReference>
<dbReference type="Proteomes" id="UP000029843">
    <property type="component" value="Unassembled WGS sequence"/>
</dbReference>
<protein>
    <submittedName>
        <fullName evidence="12">Cytochrome-c peroxidase</fullName>
        <ecNumber evidence="12">1.11.1.5</ecNumber>
    </submittedName>
</protein>
<keyword evidence="3 9" id="KW-0479">Metal-binding</keyword>
<dbReference type="SUPFAM" id="SSF46626">
    <property type="entry name" value="Cytochrome c"/>
    <property type="match status" value="2"/>
</dbReference>
<dbReference type="Pfam" id="PF03150">
    <property type="entry name" value="CCP_MauG"/>
    <property type="match status" value="1"/>
</dbReference>
<feature type="signal peptide" evidence="10">
    <location>
        <begin position="1"/>
        <end position="25"/>
    </location>
</feature>